<proteinExistence type="predicted"/>
<dbReference type="EMBL" id="SRLO01004920">
    <property type="protein sequence ID" value="TNN30038.1"/>
    <property type="molecule type" value="Genomic_DNA"/>
</dbReference>
<evidence type="ECO:0000313" key="3">
    <source>
        <dbReference type="Proteomes" id="UP000314294"/>
    </source>
</evidence>
<organism evidence="2 3">
    <name type="scientific">Liparis tanakae</name>
    <name type="common">Tanaka's snailfish</name>
    <dbReference type="NCBI Taxonomy" id="230148"/>
    <lineage>
        <taxon>Eukaryota</taxon>
        <taxon>Metazoa</taxon>
        <taxon>Chordata</taxon>
        <taxon>Craniata</taxon>
        <taxon>Vertebrata</taxon>
        <taxon>Euteleostomi</taxon>
        <taxon>Actinopterygii</taxon>
        <taxon>Neopterygii</taxon>
        <taxon>Teleostei</taxon>
        <taxon>Neoteleostei</taxon>
        <taxon>Acanthomorphata</taxon>
        <taxon>Eupercaria</taxon>
        <taxon>Perciformes</taxon>
        <taxon>Cottioidei</taxon>
        <taxon>Cottales</taxon>
        <taxon>Liparidae</taxon>
        <taxon>Liparis</taxon>
    </lineage>
</organism>
<feature type="compositionally biased region" description="Low complexity" evidence="1">
    <location>
        <begin position="39"/>
        <end position="50"/>
    </location>
</feature>
<comment type="caution">
    <text evidence="2">The sequence shown here is derived from an EMBL/GenBank/DDBJ whole genome shotgun (WGS) entry which is preliminary data.</text>
</comment>
<protein>
    <submittedName>
        <fullName evidence="2">Uncharacterized protein</fullName>
    </submittedName>
</protein>
<dbReference type="Proteomes" id="UP000314294">
    <property type="component" value="Unassembled WGS sequence"/>
</dbReference>
<evidence type="ECO:0000256" key="1">
    <source>
        <dbReference type="SAM" id="MobiDB-lite"/>
    </source>
</evidence>
<evidence type="ECO:0000313" key="2">
    <source>
        <dbReference type="EMBL" id="TNN30038.1"/>
    </source>
</evidence>
<feature type="region of interest" description="Disordered" evidence="1">
    <location>
        <begin position="1"/>
        <end position="50"/>
    </location>
</feature>
<accession>A0A4Z2EMQ4</accession>
<reference evidence="2 3" key="1">
    <citation type="submission" date="2019-03" db="EMBL/GenBank/DDBJ databases">
        <title>First draft genome of Liparis tanakae, snailfish: a comprehensive survey of snailfish specific genes.</title>
        <authorList>
            <person name="Kim W."/>
            <person name="Song I."/>
            <person name="Jeong J.-H."/>
            <person name="Kim D."/>
            <person name="Kim S."/>
            <person name="Ryu S."/>
            <person name="Song J.Y."/>
            <person name="Lee S.K."/>
        </authorList>
    </citation>
    <scope>NUCLEOTIDE SEQUENCE [LARGE SCALE GENOMIC DNA]</scope>
    <source>
        <tissue evidence="2">Muscle</tissue>
    </source>
</reference>
<keyword evidence="3" id="KW-1185">Reference proteome</keyword>
<sequence>MNTSVGSAGVNRTAAGGATESHFASHENYGGLPHHRVLESSGKSSVNSSGELWKVEESSGKSTGEFWRVRKSFGVIKRALESSRVLETALESSGEFS</sequence>
<gene>
    <name evidence="2" type="ORF">EYF80_059811</name>
</gene>
<name>A0A4Z2EMQ4_9TELE</name>
<dbReference type="AlphaFoldDB" id="A0A4Z2EMQ4"/>